<reference evidence="1" key="1">
    <citation type="journal article" date="2017" name="Gigascience">
        <title>The genome draft of coconut (Cocos nucifera).</title>
        <authorList>
            <person name="Xiao Y."/>
            <person name="Xu P."/>
            <person name="Fan H."/>
            <person name="Baudouin L."/>
            <person name="Xia W."/>
            <person name="Bocs S."/>
            <person name="Xu J."/>
            <person name="Li Q."/>
            <person name="Guo A."/>
            <person name="Zhou L."/>
            <person name="Li J."/>
            <person name="Wu Y."/>
            <person name="Ma Z."/>
            <person name="Armero A."/>
            <person name="Issali A.E."/>
            <person name="Liu N."/>
            <person name="Peng M."/>
            <person name="Yang Y."/>
        </authorList>
    </citation>
    <scope>NUCLEOTIDE SEQUENCE</scope>
    <source>
        <tissue evidence="1">Spear leaf of Hainan Tall coconut</tissue>
    </source>
</reference>
<dbReference type="EMBL" id="CM017875">
    <property type="protein sequence ID" value="KAG1338409.1"/>
    <property type="molecule type" value="Genomic_DNA"/>
</dbReference>
<dbReference type="OrthoDB" id="10255969at2759"/>
<reference evidence="1" key="2">
    <citation type="submission" date="2019-07" db="EMBL/GenBank/DDBJ databases">
        <authorList>
            <person name="Yang Y."/>
            <person name="Bocs S."/>
            <person name="Baudouin L."/>
        </authorList>
    </citation>
    <scope>NUCLEOTIDE SEQUENCE</scope>
    <source>
        <tissue evidence="1">Spear leaf of Hainan Tall coconut</tissue>
    </source>
</reference>
<evidence type="ECO:0000313" key="1">
    <source>
        <dbReference type="EMBL" id="KAG1338409.1"/>
    </source>
</evidence>
<comment type="caution">
    <text evidence="1">The sequence shown here is derived from an EMBL/GenBank/DDBJ whole genome shotgun (WGS) entry which is preliminary data.</text>
</comment>
<gene>
    <name evidence="1" type="ORF">COCNU_04G007150</name>
</gene>
<dbReference type="Proteomes" id="UP000797356">
    <property type="component" value="Chromosome 4"/>
</dbReference>
<name>A0A8K0I685_COCNU</name>
<sequence>MLRKNWLLKIRHPFATCAEILLPTIVMLMLVGIRSRVDTQVHPVQAYIQKGMFVEVGNSEISPSFDDILKLMIVKGTIPVRSEPFGPGQFHNLWFKLSATWNFSYPKIKGAIVFHTQGPQIFDYSIRLNHTWAFSGFPDAKTIMDVNGPYLNDLELGVNVVPTLQYGFSGFLTLQKVVDSLVILLAQHNGTHVSPEIRELPLFHPFGIHSHFNLPWTQYSPANISIAPFPTREYTDDEFQSIVKSVMGVL</sequence>
<protein>
    <submittedName>
        <fullName evidence="1">ABC transporter A, ABCA</fullName>
    </submittedName>
</protein>
<evidence type="ECO:0000313" key="2">
    <source>
        <dbReference type="Proteomes" id="UP000797356"/>
    </source>
</evidence>
<keyword evidence="2" id="KW-1185">Reference proteome</keyword>
<proteinExistence type="predicted"/>
<organism evidence="1 2">
    <name type="scientific">Cocos nucifera</name>
    <name type="common">Coconut palm</name>
    <dbReference type="NCBI Taxonomy" id="13894"/>
    <lineage>
        <taxon>Eukaryota</taxon>
        <taxon>Viridiplantae</taxon>
        <taxon>Streptophyta</taxon>
        <taxon>Embryophyta</taxon>
        <taxon>Tracheophyta</taxon>
        <taxon>Spermatophyta</taxon>
        <taxon>Magnoliopsida</taxon>
        <taxon>Liliopsida</taxon>
        <taxon>Arecaceae</taxon>
        <taxon>Arecoideae</taxon>
        <taxon>Cocoseae</taxon>
        <taxon>Attaleinae</taxon>
        <taxon>Cocos</taxon>
    </lineage>
</organism>
<accession>A0A8K0I685</accession>
<dbReference type="AlphaFoldDB" id="A0A8K0I685"/>